<dbReference type="Proteomes" id="UP000664293">
    <property type="component" value="Unassembled WGS sequence"/>
</dbReference>
<comment type="caution">
    <text evidence="1">The sequence shown here is derived from an EMBL/GenBank/DDBJ whole genome shotgun (WGS) entry which is preliminary data.</text>
</comment>
<gene>
    <name evidence="1" type="ORF">JF535_05700</name>
</gene>
<sequence length="349" mass="36976">MISITIGLILMTGVVQLFLTSRTTFSTQQALARVQESGRLAMDFLGEDIRMAGFAGCNSRGLSQDSSLNPVDKKFKNYLNDENLLSFKFDVGIEGEDDVSANPPAGYPDDAIEGTDILVVRSAGGISLGVPKPNDANNVYARYVSDVAPCGEEQTGSSGICSGDILIIANCTNAIAFQATEVEGNASTGEVRIAHGAGDNPGNRVVAWDVSDAVSSASFADDAQIFQMLTTVYFIAQGAGGIPSLWRSSNGLAAQELLEGVQDMQLTYGVDSNSDGVPENYVDAGDLSSADAWADVVSVRVALLVQSSEDNVLAEPQPYTFNGVTVNDPGDRRLRQTFESTVAVRSRVY</sequence>
<dbReference type="EMBL" id="JAEKJR010000001">
    <property type="protein sequence ID" value="MBN8430347.1"/>
    <property type="molecule type" value="Genomic_DNA"/>
</dbReference>
<evidence type="ECO:0000313" key="2">
    <source>
        <dbReference type="Proteomes" id="UP000664293"/>
    </source>
</evidence>
<dbReference type="Pfam" id="PF16074">
    <property type="entry name" value="PilW"/>
    <property type="match status" value="1"/>
</dbReference>
<accession>A0ABS3E4Y9</accession>
<evidence type="ECO:0000313" key="1">
    <source>
        <dbReference type="EMBL" id="MBN8430347.1"/>
    </source>
</evidence>
<name>A0ABS3E4Y9_9GAMM</name>
<reference evidence="1 2" key="1">
    <citation type="submission" date="2020-12" db="EMBL/GenBank/DDBJ databases">
        <title>Oil enriched cultivation method for isolating marine PHA-producing bacteria.</title>
        <authorList>
            <person name="Zheng W."/>
            <person name="Yu S."/>
            <person name="Huang Y."/>
        </authorList>
    </citation>
    <scope>NUCLEOTIDE SEQUENCE [LARGE SCALE GENOMIC DNA]</scope>
    <source>
        <strain evidence="1 2">SN0-2</strain>
    </source>
</reference>
<dbReference type="InterPro" id="IPR032092">
    <property type="entry name" value="PilW"/>
</dbReference>
<keyword evidence="2" id="KW-1185">Reference proteome</keyword>
<organism evidence="1 2">
    <name type="scientific">Microbulbifer salipaludis</name>
    <dbReference type="NCBI Taxonomy" id="187980"/>
    <lineage>
        <taxon>Bacteria</taxon>
        <taxon>Pseudomonadati</taxon>
        <taxon>Pseudomonadota</taxon>
        <taxon>Gammaproteobacteria</taxon>
        <taxon>Cellvibrionales</taxon>
        <taxon>Microbulbiferaceae</taxon>
        <taxon>Microbulbifer</taxon>
    </lineage>
</organism>
<proteinExistence type="predicted"/>
<protein>
    <submittedName>
        <fullName evidence="1">PilW family protein</fullName>
    </submittedName>
</protein>